<dbReference type="Proteomes" id="UP000193484">
    <property type="component" value="Unassembled WGS sequence"/>
</dbReference>
<accession>A0A1X1R5R4</accession>
<comment type="caution">
    <text evidence="1">The sequence shown here is derived from an EMBL/GenBank/DDBJ whole genome shotgun (WGS) entry which is preliminary data.</text>
</comment>
<dbReference type="AlphaFoldDB" id="A0A1X1R5R4"/>
<proteinExistence type="predicted"/>
<name>A0A1X1R5R4_MYCFA</name>
<dbReference type="EMBL" id="LQOJ01000050">
    <property type="protein sequence ID" value="ORV00007.1"/>
    <property type="molecule type" value="Genomic_DNA"/>
</dbReference>
<dbReference type="STRING" id="1793.AWC04_15755"/>
<dbReference type="RefSeq" id="WP_085098613.1">
    <property type="nucleotide sequence ID" value="NZ_AP022603.1"/>
</dbReference>
<dbReference type="InterPro" id="IPR003325">
    <property type="entry name" value="TerD"/>
</dbReference>
<evidence type="ECO:0000313" key="1">
    <source>
        <dbReference type="EMBL" id="ORV00007.1"/>
    </source>
</evidence>
<evidence type="ECO:0000313" key="2">
    <source>
        <dbReference type="Proteomes" id="UP000193484"/>
    </source>
</evidence>
<reference evidence="1 2" key="1">
    <citation type="submission" date="2016-01" db="EMBL/GenBank/DDBJ databases">
        <title>The new phylogeny of the genus Mycobacterium.</title>
        <authorList>
            <person name="Tarcisio F."/>
            <person name="Conor M."/>
            <person name="Antonella G."/>
            <person name="Elisabetta G."/>
            <person name="Giulia F.S."/>
            <person name="Sara T."/>
            <person name="Anna F."/>
            <person name="Clotilde B."/>
            <person name="Roberto B."/>
            <person name="Veronica D.S."/>
            <person name="Fabio R."/>
            <person name="Monica P."/>
            <person name="Olivier J."/>
            <person name="Enrico T."/>
            <person name="Nicola S."/>
        </authorList>
    </citation>
    <scope>NUCLEOTIDE SEQUENCE [LARGE SCALE GENOMIC DNA]</scope>
    <source>
        <strain evidence="1 2">DSM 44179</strain>
    </source>
</reference>
<keyword evidence="2" id="KW-1185">Reference proteome</keyword>
<dbReference type="Gene3D" id="2.60.60.30">
    <property type="entry name" value="sav2460 like domains"/>
    <property type="match status" value="1"/>
</dbReference>
<organism evidence="1 2">
    <name type="scientific">Mycolicibacterium fallax</name>
    <name type="common">Mycobacterium fallax</name>
    <dbReference type="NCBI Taxonomy" id="1793"/>
    <lineage>
        <taxon>Bacteria</taxon>
        <taxon>Bacillati</taxon>
        <taxon>Actinomycetota</taxon>
        <taxon>Actinomycetes</taxon>
        <taxon>Mycobacteriales</taxon>
        <taxon>Mycobacteriaceae</taxon>
        <taxon>Mycolicibacterium</taxon>
    </lineage>
</organism>
<gene>
    <name evidence="1" type="ORF">AWC04_15755</name>
</gene>
<sequence>MAIDYTRRTPRPGAAPAAPATPPAAPAAPVNLSKISLTKAAPSVNLTKGAGQQGVMRVNLNWSQGGGSQKSGFFARLAAAGSSVDLDLGCLYELADGRKGVVQALGNAFGSLHGPPFIQLDGDDRTGNTAGGENMHIDLAQPQLFRRILIFAMIYEGAPNWAAVDGVVTLFPTSGPQVEVRLDSPVDGARICAIALLNNTGSGIDVTREVRYITGSQRDLDNAYSWGLQWAAGRKS</sequence>
<protein>
    <submittedName>
        <fullName evidence="1">Tellurium resistance</fullName>
    </submittedName>
</protein>
<dbReference type="CDD" id="cd06974">
    <property type="entry name" value="TerD_like"/>
    <property type="match status" value="1"/>
</dbReference>
<dbReference type="OrthoDB" id="2079357at2"/>